<dbReference type="InterPro" id="IPR027417">
    <property type="entry name" value="P-loop_NTPase"/>
</dbReference>
<evidence type="ECO:0000313" key="1">
    <source>
        <dbReference type="EMBL" id="MDY2587515.1"/>
    </source>
</evidence>
<reference evidence="1 2" key="1">
    <citation type="submission" date="2023-11" db="EMBL/GenBank/DDBJ databases">
        <title>Winogradskyella pelagius sp. nov., isolated from coastal sediment.</title>
        <authorList>
            <person name="Li F."/>
        </authorList>
    </citation>
    <scope>NUCLEOTIDE SEQUENCE [LARGE SCALE GENOMIC DNA]</scope>
    <source>
        <strain evidence="1 2">KCTC 23502</strain>
    </source>
</reference>
<sequence length="153" mass="17205">MIYIVSGKIESGKSSFLHSWIENKSNIGGILCLKDSASKRHIYDIKSKDIFKIQTNKADESSIAVGRFHFLKSAFQRANSILKAACTSQDSGYIIIDELGKLELKDSGLHESAKLIIEKTRNNKALHSILVIRTSLLDTVIKHYKITHYLTLK</sequence>
<dbReference type="Proteomes" id="UP001285855">
    <property type="component" value="Unassembled WGS sequence"/>
</dbReference>
<dbReference type="Gene3D" id="3.40.50.300">
    <property type="entry name" value="P-loop containing nucleotide triphosphate hydrolases"/>
    <property type="match status" value="1"/>
</dbReference>
<dbReference type="EMBL" id="JAXDAE010000008">
    <property type="protein sequence ID" value="MDY2587515.1"/>
    <property type="molecule type" value="Genomic_DNA"/>
</dbReference>
<accession>A0ABU5EM62</accession>
<evidence type="ECO:0000313" key="2">
    <source>
        <dbReference type="Proteomes" id="UP001285855"/>
    </source>
</evidence>
<comment type="caution">
    <text evidence="1">The sequence shown here is derived from an EMBL/GenBank/DDBJ whole genome shotgun (WGS) entry which is preliminary data.</text>
</comment>
<dbReference type="Pfam" id="PF03266">
    <property type="entry name" value="NTPase_1"/>
    <property type="match status" value="1"/>
</dbReference>
<gene>
    <name evidence="1" type="ORF">SNF14_09210</name>
</gene>
<dbReference type="InterPro" id="IPR004948">
    <property type="entry name" value="Nuc-triphosphatase_THEP1"/>
</dbReference>
<name>A0ABU5EM62_9FLAO</name>
<protein>
    <submittedName>
        <fullName evidence="1">Nucleoside-triphosphatase</fullName>
    </submittedName>
</protein>
<proteinExistence type="predicted"/>
<keyword evidence="2" id="KW-1185">Reference proteome</keyword>
<organism evidence="1 2">
    <name type="scientific">Winogradskyella aquimaris</name>
    <dbReference type="NCBI Taxonomy" id="864074"/>
    <lineage>
        <taxon>Bacteria</taxon>
        <taxon>Pseudomonadati</taxon>
        <taxon>Bacteroidota</taxon>
        <taxon>Flavobacteriia</taxon>
        <taxon>Flavobacteriales</taxon>
        <taxon>Flavobacteriaceae</taxon>
        <taxon>Winogradskyella</taxon>
    </lineage>
</organism>
<dbReference type="RefSeq" id="WP_320555870.1">
    <property type="nucleotide sequence ID" value="NZ_JAXDAE010000008.1"/>
</dbReference>